<comment type="caution">
    <text evidence="2">The sequence shown here is derived from an EMBL/GenBank/DDBJ whole genome shotgun (WGS) entry which is preliminary data.</text>
</comment>
<accession>A0ABV2HKM7</accession>
<keyword evidence="3" id="KW-1185">Reference proteome</keyword>
<dbReference type="EMBL" id="JBEPLM010000001">
    <property type="protein sequence ID" value="MET3590964.1"/>
    <property type="molecule type" value="Genomic_DNA"/>
</dbReference>
<gene>
    <name evidence="2" type="ORF">ABID26_000343</name>
</gene>
<feature type="compositionally biased region" description="Polar residues" evidence="1">
    <location>
        <begin position="7"/>
        <end position="17"/>
    </location>
</feature>
<proteinExistence type="predicted"/>
<evidence type="ECO:0000256" key="1">
    <source>
        <dbReference type="SAM" id="MobiDB-lite"/>
    </source>
</evidence>
<evidence type="ECO:0000313" key="2">
    <source>
        <dbReference type="EMBL" id="MET3590964.1"/>
    </source>
</evidence>
<sequence>MHEHAGSLTTIGKTQGASHGKDDNQGAGGESAGKEAGS</sequence>
<evidence type="ECO:0000313" key="3">
    <source>
        <dbReference type="Proteomes" id="UP001549036"/>
    </source>
</evidence>
<name>A0ABV2HKM7_9HYPH</name>
<feature type="region of interest" description="Disordered" evidence="1">
    <location>
        <begin position="1"/>
        <end position="38"/>
    </location>
</feature>
<protein>
    <submittedName>
        <fullName evidence="2">Uncharacterized protein</fullName>
    </submittedName>
</protein>
<organism evidence="2 3">
    <name type="scientific">Mesorhizobium shonense</name>
    <dbReference type="NCBI Taxonomy" id="1209948"/>
    <lineage>
        <taxon>Bacteria</taxon>
        <taxon>Pseudomonadati</taxon>
        <taxon>Pseudomonadota</taxon>
        <taxon>Alphaproteobacteria</taxon>
        <taxon>Hyphomicrobiales</taxon>
        <taxon>Phyllobacteriaceae</taxon>
        <taxon>Mesorhizobium</taxon>
    </lineage>
</organism>
<reference evidence="2 3" key="1">
    <citation type="submission" date="2024-06" db="EMBL/GenBank/DDBJ databases">
        <title>Genomic Encyclopedia of Type Strains, Phase IV (KMG-IV): sequencing the most valuable type-strain genomes for metagenomic binning, comparative biology and taxonomic classification.</title>
        <authorList>
            <person name="Goeker M."/>
        </authorList>
    </citation>
    <scope>NUCLEOTIDE SEQUENCE [LARGE SCALE GENOMIC DNA]</scope>
    <source>
        <strain evidence="2 3">DSM 29846</strain>
    </source>
</reference>
<dbReference type="Proteomes" id="UP001549036">
    <property type="component" value="Unassembled WGS sequence"/>
</dbReference>